<feature type="domain" description="Outer membrane protein beta-barrel" evidence="3">
    <location>
        <begin position="12"/>
        <end position="199"/>
    </location>
</feature>
<dbReference type="Pfam" id="PF13505">
    <property type="entry name" value="OMP_b-brl"/>
    <property type="match status" value="1"/>
</dbReference>
<dbReference type="Gene3D" id="2.40.160.20">
    <property type="match status" value="1"/>
</dbReference>
<keyword evidence="1 2" id="KW-0732">Signal</keyword>
<evidence type="ECO:0000259" key="3">
    <source>
        <dbReference type="Pfam" id="PF13505"/>
    </source>
</evidence>
<accession>A0A2S6IHM6</accession>
<dbReference type="Proteomes" id="UP000239002">
    <property type="component" value="Unassembled WGS sequence"/>
</dbReference>
<proteinExistence type="predicted"/>
<dbReference type="RefSeq" id="WP_104516148.1">
    <property type="nucleotide sequence ID" value="NZ_MQVW01000024.1"/>
</dbReference>
<protein>
    <submittedName>
        <fullName evidence="4">Outer membrane protein with beta-barrel domain</fullName>
    </submittedName>
</protein>
<comment type="caution">
    <text evidence="4">The sequence shown here is derived from an EMBL/GenBank/DDBJ whole genome shotgun (WGS) entry which is preliminary data.</text>
</comment>
<evidence type="ECO:0000256" key="1">
    <source>
        <dbReference type="ARBA" id="ARBA00022729"/>
    </source>
</evidence>
<dbReference type="OrthoDB" id="1145160at2"/>
<reference evidence="4 5" key="1">
    <citation type="submission" date="2018-02" db="EMBL/GenBank/DDBJ databases">
        <title>Genomic Encyclopedia of Archaeal and Bacterial Type Strains, Phase II (KMG-II): from individual species to whole genera.</title>
        <authorList>
            <person name="Goeker M."/>
        </authorList>
    </citation>
    <scope>NUCLEOTIDE SEQUENCE [LARGE SCALE GENOMIC DNA]</scope>
    <source>
        <strain evidence="4 5">DSM 16809</strain>
    </source>
</reference>
<name>A0A2S6IHM6_9FLAO</name>
<sequence>MKTKLILSAIIVLLSINCLQAQENEESSNQLFQLPENSSRWDFGLTFQALSGIRQIQHNAGSEKTDEAWIGLGVGLYADYKINKVWSLRAEAGVNTPVAIQPYVNFQSEFKFSKRWSFYAGAGAYFNTNADSLVNRDSRGQVILNPYVQLGLRYKMSKSWTMDLRYQQDLFARQRATNFNRFTKEGEMSTFSLGFNYRF</sequence>
<dbReference type="EMBL" id="PTJE01000006">
    <property type="protein sequence ID" value="PPK93695.1"/>
    <property type="molecule type" value="Genomic_DNA"/>
</dbReference>
<keyword evidence="5" id="KW-1185">Reference proteome</keyword>
<evidence type="ECO:0000313" key="4">
    <source>
        <dbReference type="EMBL" id="PPK93695.1"/>
    </source>
</evidence>
<gene>
    <name evidence="4" type="ORF">LY01_02479</name>
</gene>
<organism evidence="4 5">
    <name type="scientific">Nonlabens xylanidelens</name>
    <dbReference type="NCBI Taxonomy" id="191564"/>
    <lineage>
        <taxon>Bacteria</taxon>
        <taxon>Pseudomonadati</taxon>
        <taxon>Bacteroidota</taxon>
        <taxon>Flavobacteriia</taxon>
        <taxon>Flavobacteriales</taxon>
        <taxon>Flavobacteriaceae</taxon>
        <taxon>Nonlabens</taxon>
    </lineage>
</organism>
<evidence type="ECO:0000313" key="5">
    <source>
        <dbReference type="Proteomes" id="UP000239002"/>
    </source>
</evidence>
<dbReference type="InterPro" id="IPR027385">
    <property type="entry name" value="Beta-barrel_OMP"/>
</dbReference>
<evidence type="ECO:0000256" key="2">
    <source>
        <dbReference type="SAM" id="SignalP"/>
    </source>
</evidence>
<dbReference type="SUPFAM" id="SSF56925">
    <property type="entry name" value="OMPA-like"/>
    <property type="match status" value="1"/>
</dbReference>
<dbReference type="AlphaFoldDB" id="A0A2S6IHM6"/>
<feature type="chain" id="PRO_5015708631" evidence="2">
    <location>
        <begin position="22"/>
        <end position="199"/>
    </location>
</feature>
<feature type="signal peptide" evidence="2">
    <location>
        <begin position="1"/>
        <end position="21"/>
    </location>
</feature>
<dbReference type="InterPro" id="IPR011250">
    <property type="entry name" value="OMP/PagP_B-barrel"/>
</dbReference>